<dbReference type="PANTHER" id="PTHR10204">
    <property type="entry name" value="NAD P H OXIDOREDUCTASE-RELATED"/>
    <property type="match status" value="1"/>
</dbReference>
<dbReference type="Proteomes" id="UP001146793">
    <property type="component" value="Unassembled WGS sequence"/>
</dbReference>
<evidence type="ECO:0000259" key="3">
    <source>
        <dbReference type="Pfam" id="PF02525"/>
    </source>
</evidence>
<dbReference type="InterPro" id="IPR003680">
    <property type="entry name" value="Flavodoxin_fold"/>
</dbReference>
<name>A0AAV7ZS16_9EUKA</name>
<keyword evidence="2" id="KW-0560">Oxidoreductase</keyword>
<dbReference type="GO" id="GO:0005829">
    <property type="term" value="C:cytosol"/>
    <property type="evidence" value="ECO:0007669"/>
    <property type="project" value="TreeGrafter"/>
</dbReference>
<dbReference type="EMBL" id="JANTQA010000023">
    <property type="protein sequence ID" value="KAJ3444095.1"/>
    <property type="molecule type" value="Genomic_DNA"/>
</dbReference>
<dbReference type="InterPro" id="IPR029039">
    <property type="entry name" value="Flavoprotein-like_sf"/>
</dbReference>
<sequence>MKVFIVYAHPEPKSFNSALKNTAVEVFEELGYEVKVSDLYEMNFKAIADRNDFTEISNNEKLVYQMEQKKGKLTQDILAEHEKIEWADLIIFQFPLWWFTVPAIMKGYFDRVFTVPFAYYFPRLYDKGVFTGKKCLISVTTGGLDGVYLTRGLMGNASQILYPLIHGLIYFCGFQALSPEYFWAVAHSEEKRINYLKSWKRRLTNIHNEEPIQFNKIEDYEDNGRGELKSGKITNFQILGKDFERRIRRKKKKKKKRKKKK</sequence>
<feature type="domain" description="Flavodoxin-like fold" evidence="3">
    <location>
        <begin position="1"/>
        <end position="201"/>
    </location>
</feature>
<dbReference type="GO" id="GO:0003955">
    <property type="term" value="F:NAD(P)H dehydrogenase (quinone) activity"/>
    <property type="evidence" value="ECO:0007669"/>
    <property type="project" value="TreeGrafter"/>
</dbReference>
<dbReference type="FunFam" id="3.40.50.360:FF:000054">
    <property type="entry name" value="NAD(P)H dehydrogenase, quinone 1"/>
    <property type="match status" value="1"/>
</dbReference>
<dbReference type="Pfam" id="PF02525">
    <property type="entry name" value="Flavodoxin_2"/>
    <property type="match status" value="1"/>
</dbReference>
<dbReference type="InterPro" id="IPR051545">
    <property type="entry name" value="NAD(P)H_dehydrogenase_qn"/>
</dbReference>
<comment type="similarity">
    <text evidence="1">Belongs to the NAD(P)H dehydrogenase (quinone) family.</text>
</comment>
<proteinExistence type="inferred from homology"/>
<gene>
    <name evidence="4" type="ORF">M0812_09945</name>
</gene>
<evidence type="ECO:0000256" key="2">
    <source>
        <dbReference type="ARBA" id="ARBA00023002"/>
    </source>
</evidence>
<evidence type="ECO:0000313" key="5">
    <source>
        <dbReference type="Proteomes" id="UP001146793"/>
    </source>
</evidence>
<comment type="caution">
    <text evidence="4">The sequence shown here is derived from an EMBL/GenBank/DDBJ whole genome shotgun (WGS) entry which is preliminary data.</text>
</comment>
<accession>A0AAV7ZS16</accession>
<dbReference type="SUPFAM" id="SSF52218">
    <property type="entry name" value="Flavoproteins"/>
    <property type="match status" value="1"/>
</dbReference>
<dbReference type="Gene3D" id="3.40.50.360">
    <property type="match status" value="1"/>
</dbReference>
<protein>
    <submittedName>
        <fullName evidence="4">Nad p h oxidoreductase-related</fullName>
    </submittedName>
</protein>
<organism evidence="4 5">
    <name type="scientific">Anaeramoeba flamelloides</name>
    <dbReference type="NCBI Taxonomy" id="1746091"/>
    <lineage>
        <taxon>Eukaryota</taxon>
        <taxon>Metamonada</taxon>
        <taxon>Anaeramoebidae</taxon>
        <taxon>Anaeramoeba</taxon>
    </lineage>
</organism>
<dbReference type="AlphaFoldDB" id="A0AAV7ZS16"/>
<reference evidence="4" key="1">
    <citation type="submission" date="2022-08" db="EMBL/GenBank/DDBJ databases">
        <title>Novel sulphate-reducing endosymbionts in the free-living metamonad Anaeramoeba.</title>
        <authorList>
            <person name="Jerlstrom-Hultqvist J."/>
            <person name="Cepicka I."/>
            <person name="Gallot-Lavallee L."/>
            <person name="Salas-Leiva D."/>
            <person name="Curtis B.A."/>
            <person name="Zahonova K."/>
            <person name="Pipaliya S."/>
            <person name="Dacks J."/>
            <person name="Roger A.J."/>
        </authorList>
    </citation>
    <scope>NUCLEOTIDE SEQUENCE</scope>
    <source>
        <strain evidence="4">Busselton2</strain>
    </source>
</reference>
<evidence type="ECO:0000313" key="4">
    <source>
        <dbReference type="EMBL" id="KAJ3444095.1"/>
    </source>
</evidence>
<evidence type="ECO:0000256" key="1">
    <source>
        <dbReference type="ARBA" id="ARBA00006252"/>
    </source>
</evidence>
<dbReference type="PANTHER" id="PTHR10204:SF34">
    <property type="entry name" value="NAD(P)H DEHYDROGENASE [QUINONE] 1 ISOFORM 1"/>
    <property type="match status" value="1"/>
</dbReference>